<evidence type="ECO:0000256" key="1">
    <source>
        <dbReference type="SAM" id="MobiDB-lite"/>
    </source>
</evidence>
<name>A0A507FFC5_9FUNG</name>
<organism evidence="2 3">
    <name type="scientific">Chytriomyces confervae</name>
    <dbReference type="NCBI Taxonomy" id="246404"/>
    <lineage>
        <taxon>Eukaryota</taxon>
        <taxon>Fungi</taxon>
        <taxon>Fungi incertae sedis</taxon>
        <taxon>Chytridiomycota</taxon>
        <taxon>Chytridiomycota incertae sedis</taxon>
        <taxon>Chytridiomycetes</taxon>
        <taxon>Chytridiales</taxon>
        <taxon>Chytriomycetaceae</taxon>
        <taxon>Chytriomyces</taxon>
    </lineage>
</organism>
<evidence type="ECO:0000313" key="2">
    <source>
        <dbReference type="EMBL" id="TPX73998.1"/>
    </source>
</evidence>
<feature type="region of interest" description="Disordered" evidence="1">
    <location>
        <begin position="176"/>
        <end position="209"/>
    </location>
</feature>
<accession>A0A507FFC5</accession>
<dbReference type="AlphaFoldDB" id="A0A507FFC5"/>
<dbReference type="Proteomes" id="UP000320333">
    <property type="component" value="Unassembled WGS sequence"/>
</dbReference>
<sequence length="581" mass="65591">MQEAANSPLPVKDVADMFYLPPTTFNHANHHPQIAPIVPHSEIKTNTPLSKEEELLYALYPILNPVVQAKYSSKETASQLTNPIIVDDEFILADIAINIRKLVKAYPVQWGNAANKKRLVDEVIQKKKESEYGEKEFMRVTRLAPALLPLNAERQNKCRDKYERIITRDGGVSQGIGSKHNGSYEPCPEHSSYQWPEEEHFAHPRAQSTQNEADIITDSTLQDSPACTPITTTVHAIPTISMMMNEYTHFVAQSAAAKTTYVVEWYVAFTDQEIFQFHESPSRFASEEINTLQHPVLGNLKLCLKDLGENGIFTKPPSCVILILLFDGTSPVIPFDIHFHLQKEKANNTLRNQELFLYSRDYANLCTPVLFMGVPMLACVDLKKDYAKPYLGDKKMFDKLKDYTHSLPPTTESAQRRPYNNIVSMSAPDRLANPLRPRVGPYTRYQIRHIFRTAYTAFRGAVLKSKETWLCLKESSKKETSLLGAGDIAATKTLEVAVHTGDWGAGEFQNNKTVIAFCQIAAAYAAGVDQLFYHVPANLRTDHIIIARDLVDQAWTRGDGQPVLLEDLFTFLEEKGFKWAE</sequence>
<evidence type="ECO:0000313" key="3">
    <source>
        <dbReference type="Proteomes" id="UP000320333"/>
    </source>
</evidence>
<proteinExistence type="predicted"/>
<keyword evidence="3" id="KW-1185">Reference proteome</keyword>
<comment type="caution">
    <text evidence="2">The sequence shown here is derived from an EMBL/GenBank/DDBJ whole genome shotgun (WGS) entry which is preliminary data.</text>
</comment>
<gene>
    <name evidence="2" type="ORF">CcCBS67573_g04744</name>
</gene>
<reference evidence="2 3" key="1">
    <citation type="journal article" date="2019" name="Sci. Rep.">
        <title>Comparative genomics of chytrid fungi reveal insights into the obligate biotrophic and pathogenic lifestyle of Synchytrium endobioticum.</title>
        <authorList>
            <person name="van de Vossenberg B.T.L.H."/>
            <person name="Warris S."/>
            <person name="Nguyen H.D.T."/>
            <person name="van Gent-Pelzer M.P.E."/>
            <person name="Joly D.L."/>
            <person name="van de Geest H.C."/>
            <person name="Bonants P.J.M."/>
            <person name="Smith D.S."/>
            <person name="Levesque C.A."/>
            <person name="van der Lee T.A.J."/>
        </authorList>
    </citation>
    <scope>NUCLEOTIDE SEQUENCE [LARGE SCALE GENOMIC DNA]</scope>
    <source>
        <strain evidence="2 3">CBS 675.73</strain>
    </source>
</reference>
<protein>
    <submittedName>
        <fullName evidence="2">Uncharacterized protein</fullName>
    </submittedName>
</protein>
<dbReference type="OrthoDB" id="2144157at2759"/>
<dbReference type="EMBL" id="QEAP01000151">
    <property type="protein sequence ID" value="TPX73998.1"/>
    <property type="molecule type" value="Genomic_DNA"/>
</dbReference>